<dbReference type="InterPro" id="IPR028994">
    <property type="entry name" value="Integrin_alpha_N"/>
</dbReference>
<dbReference type="PANTHER" id="PTHR36220:SF1">
    <property type="entry name" value="GAMMA TUBULIN COMPLEX COMPONENT C-TERMINAL DOMAIN-CONTAINING PROTEIN"/>
    <property type="match status" value="1"/>
</dbReference>
<dbReference type="InterPro" id="IPR013519">
    <property type="entry name" value="Int_alpha_beta-p"/>
</dbReference>
<dbReference type="PANTHER" id="PTHR36220">
    <property type="entry name" value="UNNAMED PRODUCT"/>
    <property type="match status" value="1"/>
</dbReference>
<proteinExistence type="predicted"/>
<evidence type="ECO:0000313" key="1">
    <source>
        <dbReference type="EMBL" id="GAA3610852.1"/>
    </source>
</evidence>
<evidence type="ECO:0008006" key="3">
    <source>
        <dbReference type="Google" id="ProtNLM"/>
    </source>
</evidence>
<protein>
    <recommendedName>
        <fullName evidence="3">VCBS repeat-containing protein</fullName>
    </recommendedName>
</protein>
<evidence type="ECO:0000313" key="2">
    <source>
        <dbReference type="Proteomes" id="UP001500630"/>
    </source>
</evidence>
<comment type="caution">
    <text evidence="1">The sequence shown here is derived from an EMBL/GenBank/DDBJ whole genome shotgun (WGS) entry which is preliminary data.</text>
</comment>
<dbReference type="Gene3D" id="2.130.10.130">
    <property type="entry name" value="Integrin alpha, N-terminal"/>
    <property type="match status" value="1"/>
</dbReference>
<gene>
    <name evidence="1" type="ORF">GCM10022419_114820</name>
</gene>
<accession>A0ABP6ZP57</accession>
<sequence length="294" mass="30430">MLALLLALTACEQAPQGTAHRPAKGVAICDRATPRDFDGDGADDVAVGQRDGGSLHLLTRDRLVPITVPGAVPKDLGHAVALARVNDDRCADLIVGAPATPVNGVPSAGAVYIVYGGNAARPLKIEAPRPTSYGSFGWSVAGYDGFLAIGAPAERVDGLWGGGAAYSGKPQQLRRIIQESPGIPGSSEEGDEFGSSVAIGPLWDGRVQLIVGAPGERTDGAGRQAMGEQDSLHAPGAVTMISDVRADELDASKHNGQGTCRVGQEVAYVPGAGRRRAVSRILGPFRFPRCIRGE</sequence>
<dbReference type="SUPFAM" id="SSF69318">
    <property type="entry name" value="Integrin alpha N-terminal domain"/>
    <property type="match status" value="1"/>
</dbReference>
<organism evidence="1 2">
    <name type="scientific">Nonomuraea rosea</name>
    <dbReference type="NCBI Taxonomy" id="638574"/>
    <lineage>
        <taxon>Bacteria</taxon>
        <taxon>Bacillati</taxon>
        <taxon>Actinomycetota</taxon>
        <taxon>Actinomycetes</taxon>
        <taxon>Streptosporangiales</taxon>
        <taxon>Streptosporangiaceae</taxon>
        <taxon>Nonomuraea</taxon>
    </lineage>
</organism>
<dbReference type="RefSeq" id="WP_345575797.1">
    <property type="nucleotide sequence ID" value="NZ_BAABDQ010000046.1"/>
</dbReference>
<dbReference type="Proteomes" id="UP001500630">
    <property type="component" value="Unassembled WGS sequence"/>
</dbReference>
<dbReference type="EMBL" id="BAABDQ010000046">
    <property type="protein sequence ID" value="GAA3610852.1"/>
    <property type="molecule type" value="Genomic_DNA"/>
</dbReference>
<dbReference type="SMART" id="SM00191">
    <property type="entry name" value="Int_alpha"/>
    <property type="match status" value="3"/>
</dbReference>
<keyword evidence="2" id="KW-1185">Reference proteome</keyword>
<name>A0ABP6ZP57_9ACTN</name>
<reference evidence="2" key="1">
    <citation type="journal article" date="2019" name="Int. J. Syst. Evol. Microbiol.">
        <title>The Global Catalogue of Microorganisms (GCM) 10K type strain sequencing project: providing services to taxonomists for standard genome sequencing and annotation.</title>
        <authorList>
            <consortium name="The Broad Institute Genomics Platform"/>
            <consortium name="The Broad Institute Genome Sequencing Center for Infectious Disease"/>
            <person name="Wu L."/>
            <person name="Ma J."/>
        </authorList>
    </citation>
    <scope>NUCLEOTIDE SEQUENCE [LARGE SCALE GENOMIC DNA]</scope>
    <source>
        <strain evidence="2">JCM 17326</strain>
    </source>
</reference>